<keyword evidence="3" id="KW-1185">Reference proteome</keyword>
<evidence type="ECO:0000256" key="1">
    <source>
        <dbReference type="SAM" id="Phobius"/>
    </source>
</evidence>
<feature type="transmembrane region" description="Helical" evidence="1">
    <location>
        <begin position="248"/>
        <end position="266"/>
    </location>
</feature>
<keyword evidence="1" id="KW-0472">Membrane</keyword>
<feature type="transmembrane region" description="Helical" evidence="1">
    <location>
        <begin position="62"/>
        <end position="82"/>
    </location>
</feature>
<dbReference type="PIR" id="A99564">
    <property type="entry name" value="A99564"/>
</dbReference>
<sequence>MNLKDKENFYKFINLKITRDLTFDFLVGIRTYINLIKAFLIPSISDLKIQLKISRIINCFRWINLLAFCIWIISMLLVFPPIDIFKLKTIIEFKILYSLITTWFPLSLPWLYFFIHPLIMLFFKKILISIYEKSFGKFKKTKQYETNLYDEKDFIDWLNFLYDLKKIDSWYEVGIYYLEKDPSEKNKILNNINQFYKAKKKSNKISFLSKSIKKFNFIYIYDISLFFKQIFFNNTNYKNKKVAKICPSPPHVSLSIFLFIAFLVLINSHKIFSNQEEILYWFTNLPHIISIFLFFLWYLSLKFIKYKIDYRRKKILKAIKEEDWL</sequence>
<name>Q98QE9_MYCPU</name>
<dbReference type="HOGENOM" id="CLU_854787_0_0_14"/>
<proteinExistence type="predicted"/>
<keyword evidence="1" id="KW-0812">Transmembrane</keyword>
<reference evidence="2 3" key="1">
    <citation type="journal article" date="2001" name="Nucleic Acids Res.">
        <title>The complete genome sequence of the murine respiratory pathogen Mycoplasma pulmonis.</title>
        <authorList>
            <person name="Chambaud I."/>
            <person name="Heilig R."/>
            <person name="Ferris S."/>
            <person name="Barbe V."/>
            <person name="Samson D."/>
            <person name="Galisson F."/>
            <person name="Moszer I."/>
            <person name="Dybvig K."/>
            <person name="Wroblewski H."/>
            <person name="Viari A."/>
            <person name="Rocha E.P.C."/>
            <person name="Blanchard A."/>
        </authorList>
    </citation>
    <scope>NUCLEOTIDE SEQUENCE [LARGE SCALE GENOMIC DNA]</scope>
    <source>
        <strain evidence="2 3">UAB CTIP</strain>
    </source>
</reference>
<gene>
    <name evidence="2" type="ordered locus">MYPU_4170</name>
</gene>
<dbReference type="KEGG" id="mpu:MYPU_4170"/>
<protein>
    <submittedName>
        <fullName evidence="2">Uncharacterized protein</fullName>
    </submittedName>
</protein>
<feature type="transmembrane region" description="Helical" evidence="1">
    <location>
        <begin position="102"/>
        <end position="123"/>
    </location>
</feature>
<organism evidence="3">
    <name type="scientific">Mycoplasmopsis pulmonis (strain UAB CTIP)</name>
    <name type="common">Mycoplasma pulmonis</name>
    <dbReference type="NCBI Taxonomy" id="272635"/>
    <lineage>
        <taxon>Bacteria</taxon>
        <taxon>Bacillati</taxon>
        <taxon>Mycoplasmatota</taxon>
        <taxon>Mycoplasmoidales</taxon>
        <taxon>Metamycoplasmataceae</taxon>
        <taxon>Mycoplasmopsis</taxon>
    </lineage>
</organism>
<evidence type="ECO:0000313" key="2">
    <source>
        <dbReference type="EMBL" id="CAC13590.1"/>
    </source>
</evidence>
<dbReference type="Proteomes" id="UP000000528">
    <property type="component" value="Chromosome"/>
</dbReference>
<dbReference type="AlphaFoldDB" id="Q98QE9"/>
<feature type="transmembrane region" description="Helical" evidence="1">
    <location>
        <begin position="278"/>
        <end position="304"/>
    </location>
</feature>
<evidence type="ECO:0000313" key="3">
    <source>
        <dbReference type="Proteomes" id="UP000000528"/>
    </source>
</evidence>
<keyword evidence="1" id="KW-1133">Transmembrane helix</keyword>
<dbReference type="EMBL" id="AL445564">
    <property type="protein sequence ID" value="CAC13590.1"/>
    <property type="molecule type" value="Genomic_DNA"/>
</dbReference>
<accession>Q98QE9</accession>